<accession>A0A6N8TY17</accession>
<keyword evidence="2" id="KW-0503">Monooxygenase</keyword>
<evidence type="ECO:0000313" key="3">
    <source>
        <dbReference type="Proteomes" id="UP000436284"/>
    </source>
</evidence>
<dbReference type="Pfam" id="PF13454">
    <property type="entry name" value="NAD_binding_9"/>
    <property type="match status" value="1"/>
</dbReference>
<organism evidence="2 3">
    <name type="scientific">Salinicoccus hispanicus</name>
    <dbReference type="NCBI Taxonomy" id="157225"/>
    <lineage>
        <taxon>Bacteria</taxon>
        <taxon>Bacillati</taxon>
        <taxon>Bacillota</taxon>
        <taxon>Bacilli</taxon>
        <taxon>Bacillales</taxon>
        <taxon>Staphylococcaceae</taxon>
        <taxon>Salinicoccus</taxon>
    </lineage>
</organism>
<dbReference type="InterPro" id="IPR038732">
    <property type="entry name" value="HpyO/CreE_NAD-binding"/>
</dbReference>
<dbReference type="EMBL" id="WUUK01000001">
    <property type="protein sequence ID" value="MXQ50533.1"/>
    <property type="molecule type" value="Genomic_DNA"/>
</dbReference>
<dbReference type="SUPFAM" id="SSF51905">
    <property type="entry name" value="FAD/NAD(P)-binding domain"/>
    <property type="match status" value="2"/>
</dbReference>
<evidence type="ECO:0000259" key="1">
    <source>
        <dbReference type="Pfam" id="PF13454"/>
    </source>
</evidence>
<dbReference type="PANTHER" id="PTHR40254:SF1">
    <property type="entry name" value="BLR0577 PROTEIN"/>
    <property type="match status" value="1"/>
</dbReference>
<dbReference type="InterPro" id="IPR052189">
    <property type="entry name" value="L-asp_N-monooxygenase_NS-form"/>
</dbReference>
<evidence type="ECO:0000313" key="2">
    <source>
        <dbReference type="EMBL" id="MXQ50533.1"/>
    </source>
</evidence>
<dbReference type="OrthoDB" id="2211465at2"/>
<gene>
    <name evidence="2" type="ORF">GQ671_04335</name>
</gene>
<dbReference type="Proteomes" id="UP000436284">
    <property type="component" value="Unassembled WGS sequence"/>
</dbReference>
<dbReference type="Gene3D" id="3.50.50.60">
    <property type="entry name" value="FAD/NAD(P)-binding domain"/>
    <property type="match status" value="1"/>
</dbReference>
<feature type="domain" description="FAD-dependent urate hydroxylase HpyO/Asp monooxygenase CreE-like FAD/NAD(P)-binding" evidence="1">
    <location>
        <begin position="8"/>
        <end position="152"/>
    </location>
</feature>
<protein>
    <submittedName>
        <fullName evidence="2">SidA/IucD/PvdA family monooxygenase</fullName>
    </submittedName>
</protein>
<reference evidence="2 3" key="1">
    <citation type="submission" date="2019-12" db="EMBL/GenBank/DDBJ databases">
        <title>Salinicoccus cyprini sp. nov., isolated from gastro-intestinal tract of mirror carp, Cyprinus carpio var. specularis, collected from Gobind Sagar Reservoir, Himachal Pradesh, India.</title>
        <authorList>
            <person name="Talwar C."/>
            <person name="Singh A.K."/>
            <person name="Lal R."/>
            <person name="Negi R.K."/>
        </authorList>
    </citation>
    <scope>NUCLEOTIDE SEQUENCE [LARGE SCALE GENOMIC DNA]</scope>
    <source>
        <strain evidence="2 3">J-82</strain>
    </source>
</reference>
<proteinExistence type="predicted"/>
<dbReference type="AlphaFoldDB" id="A0A6N8TY17"/>
<name>A0A6N8TY17_9STAP</name>
<dbReference type="PANTHER" id="PTHR40254">
    <property type="entry name" value="BLR0577 PROTEIN"/>
    <property type="match status" value="1"/>
</dbReference>
<dbReference type="InterPro" id="IPR036188">
    <property type="entry name" value="FAD/NAD-bd_sf"/>
</dbReference>
<dbReference type="RefSeq" id="WP_160653199.1">
    <property type="nucleotide sequence ID" value="NZ_JBHRWU010000001.1"/>
</dbReference>
<comment type="caution">
    <text evidence="2">The sequence shown here is derived from an EMBL/GenBank/DDBJ whole genome shotgun (WGS) entry which is preliminary data.</text>
</comment>
<keyword evidence="2" id="KW-0560">Oxidoreductase</keyword>
<keyword evidence="3" id="KW-1185">Reference proteome</keyword>
<sequence length="480" mass="54265">MKQQRRIAIIGGGFSGISILNHLVNSADYDNSFTIDVYDEETMMGNGHAYQEDSMHLLLNIPTHDMSFDNTEPNFESWLLSNGYTADTYVSRTLFGRYLRDRLHELCTAHENINLKYSTIDDLQYDASERCFTLFSEGTGHLYTHVFLTVGQLGYNDPYQLQGSSSYIFDPYPIEDKLSQCAGMKIGILGSGLSAIDCIRYLIIEKDAREVHAFSRSGEMPSVRGPHSELELRYFTSDALQKMISNDEISLKEVKALFLKELASHNIDWRLFYRRTGNTIQDLTYDLEHSEAVGQLQYVISKVNPIFSDIYQYLSRSDKRRFLDRYHPFIEENHSPMPIPVAEKIIEWANSGKLHIIEGIDSIDTSEFFDISTVDGKGFAMDVLINATGPSGDVLKNDSGIISKILEHFLASPDEFGGVLVDQNNHVISAKTGTVEGMFVLGALTYGSNYLSQSVHLLNSDAKKIAQQFYAERKQKEAQH</sequence>
<dbReference type="GO" id="GO:0004497">
    <property type="term" value="F:monooxygenase activity"/>
    <property type="evidence" value="ECO:0007669"/>
    <property type="project" value="UniProtKB-KW"/>
</dbReference>